<feature type="transmembrane region" description="Helical" evidence="7">
    <location>
        <begin position="345"/>
        <end position="363"/>
    </location>
</feature>
<feature type="transmembrane region" description="Helical" evidence="7">
    <location>
        <begin position="143"/>
        <end position="165"/>
    </location>
</feature>
<dbReference type="InterPro" id="IPR050171">
    <property type="entry name" value="MFS_Transporters"/>
</dbReference>
<dbReference type="AlphaFoldDB" id="A0AAU9IF02"/>
<evidence type="ECO:0000256" key="4">
    <source>
        <dbReference type="ARBA" id="ARBA00022692"/>
    </source>
</evidence>
<dbReference type="InterPro" id="IPR020846">
    <property type="entry name" value="MFS_dom"/>
</dbReference>
<feature type="transmembrane region" description="Helical" evidence="7">
    <location>
        <begin position="50"/>
        <end position="75"/>
    </location>
</feature>
<feature type="transmembrane region" description="Helical" evidence="7">
    <location>
        <begin position="323"/>
        <end position="339"/>
    </location>
</feature>
<keyword evidence="5 7" id="KW-1133">Transmembrane helix</keyword>
<keyword evidence="10" id="KW-1185">Reference proteome</keyword>
<evidence type="ECO:0000256" key="5">
    <source>
        <dbReference type="ARBA" id="ARBA00022989"/>
    </source>
</evidence>
<name>A0AAU9IF02_9CILI</name>
<dbReference type="InterPro" id="IPR011701">
    <property type="entry name" value="MFS"/>
</dbReference>
<dbReference type="PANTHER" id="PTHR23517:SF3">
    <property type="entry name" value="INTEGRAL MEMBRANE TRANSPORT PROTEIN"/>
    <property type="match status" value="1"/>
</dbReference>
<evidence type="ECO:0000256" key="1">
    <source>
        <dbReference type="ARBA" id="ARBA00004651"/>
    </source>
</evidence>
<feature type="transmembrane region" description="Helical" evidence="7">
    <location>
        <begin position="206"/>
        <end position="229"/>
    </location>
</feature>
<dbReference type="GO" id="GO:0005886">
    <property type="term" value="C:plasma membrane"/>
    <property type="evidence" value="ECO:0007669"/>
    <property type="project" value="UniProtKB-SubCell"/>
</dbReference>
<sequence>MENESSSPQKEESAPLMDEKLKESINTLTHQLYHFQEAIILFVQYPKELVILYTQLFLVSYSFGMVLSVLCAYFTDVWGTSDIESGIIIGIYGLMTGIASLVTGSFPYRFGVKTSITIGGIIFSAGLTLIAISEWFLVSVVSVYTLTAIGNSISVPMTIFAISLYTPEKSRIIANSLVVITFCVTFIFIGIGISLFWEIFNDNADYAYGAMFLSAAFTALLSAGLIHFVGPPKYSQETEHQEGKKLNIMDVFKTKTFMRYFVFLILLTILLGAFNTFPISLGKYMTREFGDDVNWGSIFTIQSIVTIVSIVALSFFLFMISSYTLIIFGCLISALSFYFFTLPPSYSMCVFFAIFYGVGCSLFQPRLYDYILKVAPLGQEVVYFSFLVLPNNVSLLFAGILSGVLLEEYCPEDGDEKECWKMWMIICAIAVPTALILVFTRSCIEEPQVEKKKAFESDDDKAT</sequence>
<evidence type="ECO:0000256" key="3">
    <source>
        <dbReference type="ARBA" id="ARBA00022475"/>
    </source>
</evidence>
<comment type="caution">
    <text evidence="9">The sequence shown here is derived from an EMBL/GenBank/DDBJ whole genome shotgun (WGS) entry which is preliminary data.</text>
</comment>
<feature type="transmembrane region" description="Helical" evidence="7">
    <location>
        <begin position="87"/>
        <end position="106"/>
    </location>
</feature>
<evidence type="ECO:0000256" key="7">
    <source>
        <dbReference type="SAM" id="Phobius"/>
    </source>
</evidence>
<feature type="transmembrane region" description="Helical" evidence="7">
    <location>
        <begin position="257"/>
        <end position="277"/>
    </location>
</feature>
<evidence type="ECO:0000256" key="2">
    <source>
        <dbReference type="ARBA" id="ARBA00022448"/>
    </source>
</evidence>
<protein>
    <recommendedName>
        <fullName evidence="8">Major facilitator superfamily (MFS) profile domain-containing protein</fullName>
    </recommendedName>
</protein>
<comment type="subcellular location">
    <subcellularLocation>
        <location evidence="1">Cell membrane</location>
        <topology evidence="1">Multi-pass membrane protein</topology>
    </subcellularLocation>
</comment>
<gene>
    <name evidence="9" type="ORF">BSTOLATCC_MIC7782</name>
</gene>
<dbReference type="Gene3D" id="1.20.1250.20">
    <property type="entry name" value="MFS general substrate transporter like domains"/>
    <property type="match status" value="1"/>
</dbReference>
<evidence type="ECO:0000313" key="10">
    <source>
        <dbReference type="Proteomes" id="UP001162131"/>
    </source>
</evidence>
<dbReference type="EMBL" id="CAJZBQ010000009">
    <property type="protein sequence ID" value="CAG9312991.1"/>
    <property type="molecule type" value="Genomic_DNA"/>
</dbReference>
<dbReference type="Proteomes" id="UP001162131">
    <property type="component" value="Unassembled WGS sequence"/>
</dbReference>
<evidence type="ECO:0000313" key="9">
    <source>
        <dbReference type="EMBL" id="CAG9312991.1"/>
    </source>
</evidence>
<feature type="transmembrane region" description="Helical" evidence="7">
    <location>
        <begin position="383"/>
        <end position="402"/>
    </location>
</feature>
<feature type="transmembrane region" description="Helical" evidence="7">
    <location>
        <begin position="422"/>
        <end position="444"/>
    </location>
</feature>
<keyword evidence="2" id="KW-0813">Transport</keyword>
<dbReference type="PROSITE" id="PS50850">
    <property type="entry name" value="MFS"/>
    <property type="match status" value="1"/>
</dbReference>
<keyword evidence="4 7" id="KW-0812">Transmembrane</keyword>
<feature type="transmembrane region" description="Helical" evidence="7">
    <location>
        <begin position="297"/>
        <end position="318"/>
    </location>
</feature>
<evidence type="ECO:0000256" key="6">
    <source>
        <dbReference type="ARBA" id="ARBA00023136"/>
    </source>
</evidence>
<organism evidence="9 10">
    <name type="scientific">Blepharisma stoltei</name>
    <dbReference type="NCBI Taxonomy" id="1481888"/>
    <lineage>
        <taxon>Eukaryota</taxon>
        <taxon>Sar</taxon>
        <taxon>Alveolata</taxon>
        <taxon>Ciliophora</taxon>
        <taxon>Postciliodesmatophora</taxon>
        <taxon>Heterotrichea</taxon>
        <taxon>Heterotrichida</taxon>
        <taxon>Blepharismidae</taxon>
        <taxon>Blepharisma</taxon>
    </lineage>
</organism>
<accession>A0AAU9IF02</accession>
<proteinExistence type="predicted"/>
<feature type="domain" description="Major facilitator superfamily (MFS) profile" evidence="8">
    <location>
        <begin position="48"/>
        <end position="445"/>
    </location>
</feature>
<dbReference type="SUPFAM" id="SSF103473">
    <property type="entry name" value="MFS general substrate transporter"/>
    <property type="match status" value="1"/>
</dbReference>
<evidence type="ECO:0000259" key="8">
    <source>
        <dbReference type="PROSITE" id="PS50850"/>
    </source>
</evidence>
<reference evidence="9" key="1">
    <citation type="submission" date="2021-09" db="EMBL/GenBank/DDBJ databases">
        <authorList>
            <consortium name="AG Swart"/>
            <person name="Singh M."/>
            <person name="Singh A."/>
            <person name="Seah K."/>
            <person name="Emmerich C."/>
        </authorList>
    </citation>
    <scope>NUCLEOTIDE SEQUENCE</scope>
    <source>
        <strain evidence="9">ATCC30299</strain>
    </source>
</reference>
<feature type="transmembrane region" description="Helical" evidence="7">
    <location>
        <begin position="177"/>
        <end position="200"/>
    </location>
</feature>
<dbReference type="PANTHER" id="PTHR23517">
    <property type="entry name" value="RESISTANCE PROTEIN MDTM, PUTATIVE-RELATED-RELATED"/>
    <property type="match status" value="1"/>
</dbReference>
<feature type="transmembrane region" description="Helical" evidence="7">
    <location>
        <begin position="118"/>
        <end position="137"/>
    </location>
</feature>
<dbReference type="Pfam" id="PF07690">
    <property type="entry name" value="MFS_1"/>
    <property type="match status" value="1"/>
</dbReference>
<dbReference type="InterPro" id="IPR036259">
    <property type="entry name" value="MFS_trans_sf"/>
</dbReference>
<keyword evidence="6 7" id="KW-0472">Membrane</keyword>
<keyword evidence="3" id="KW-1003">Cell membrane</keyword>
<dbReference type="GO" id="GO:0022857">
    <property type="term" value="F:transmembrane transporter activity"/>
    <property type="evidence" value="ECO:0007669"/>
    <property type="project" value="InterPro"/>
</dbReference>